<keyword evidence="7" id="KW-1185">Reference proteome</keyword>
<dbReference type="SUPFAM" id="SSF48498">
    <property type="entry name" value="Tetracyclin repressor-like, C-terminal domain"/>
    <property type="match status" value="1"/>
</dbReference>
<dbReference type="Gene3D" id="1.10.357.10">
    <property type="entry name" value="Tetracycline Repressor, domain 2"/>
    <property type="match status" value="1"/>
</dbReference>
<dbReference type="GO" id="GO:0000976">
    <property type="term" value="F:transcription cis-regulatory region binding"/>
    <property type="evidence" value="ECO:0007669"/>
    <property type="project" value="TreeGrafter"/>
</dbReference>
<dbReference type="PANTHER" id="PTHR30055:SF148">
    <property type="entry name" value="TETR-FAMILY TRANSCRIPTIONAL REGULATOR"/>
    <property type="match status" value="1"/>
</dbReference>
<evidence type="ECO:0000313" key="7">
    <source>
        <dbReference type="Proteomes" id="UP000619486"/>
    </source>
</evidence>
<dbReference type="Pfam" id="PF00440">
    <property type="entry name" value="TetR_N"/>
    <property type="match status" value="1"/>
</dbReference>
<feature type="DNA-binding region" description="H-T-H motif" evidence="4">
    <location>
        <begin position="42"/>
        <end position="61"/>
    </location>
</feature>
<dbReference type="Gene3D" id="1.10.10.60">
    <property type="entry name" value="Homeodomain-like"/>
    <property type="match status" value="1"/>
</dbReference>
<gene>
    <name evidence="6" type="ORF">GCM10014713_59160</name>
</gene>
<dbReference type="GO" id="GO:0003700">
    <property type="term" value="F:DNA-binding transcription factor activity"/>
    <property type="evidence" value="ECO:0007669"/>
    <property type="project" value="TreeGrafter"/>
</dbReference>
<dbReference type="InterPro" id="IPR050109">
    <property type="entry name" value="HTH-type_TetR-like_transc_reg"/>
</dbReference>
<dbReference type="InterPro" id="IPR009057">
    <property type="entry name" value="Homeodomain-like_sf"/>
</dbReference>
<dbReference type="Proteomes" id="UP000619486">
    <property type="component" value="Unassembled WGS sequence"/>
</dbReference>
<reference evidence="6" key="1">
    <citation type="journal article" date="2014" name="Int. J. Syst. Evol. Microbiol.">
        <title>Complete genome sequence of Corynebacterium casei LMG S-19264T (=DSM 44701T), isolated from a smear-ripened cheese.</title>
        <authorList>
            <consortium name="US DOE Joint Genome Institute (JGI-PGF)"/>
            <person name="Walter F."/>
            <person name="Albersmeier A."/>
            <person name="Kalinowski J."/>
            <person name="Ruckert C."/>
        </authorList>
    </citation>
    <scope>NUCLEOTIDE SEQUENCE</scope>
    <source>
        <strain evidence="6">JCM 3172</strain>
    </source>
</reference>
<comment type="caution">
    <text evidence="6">The sequence shown here is derived from an EMBL/GenBank/DDBJ whole genome shotgun (WGS) entry which is preliminary data.</text>
</comment>
<evidence type="ECO:0000256" key="2">
    <source>
        <dbReference type="ARBA" id="ARBA00023125"/>
    </source>
</evidence>
<name>A0A918HFR6_9ACTN</name>
<dbReference type="AlphaFoldDB" id="A0A918HFR6"/>
<protein>
    <submittedName>
        <fullName evidence="6">Transcriptional regulator</fullName>
    </submittedName>
</protein>
<dbReference type="InterPro" id="IPR001647">
    <property type="entry name" value="HTH_TetR"/>
</dbReference>
<keyword evidence="3" id="KW-0804">Transcription</keyword>
<keyword evidence="1" id="KW-0805">Transcription regulation</keyword>
<evidence type="ECO:0000256" key="3">
    <source>
        <dbReference type="ARBA" id="ARBA00023163"/>
    </source>
</evidence>
<proteinExistence type="predicted"/>
<feature type="domain" description="HTH tetR-type" evidence="5">
    <location>
        <begin position="19"/>
        <end position="79"/>
    </location>
</feature>
<evidence type="ECO:0000256" key="4">
    <source>
        <dbReference type="PROSITE-ProRule" id="PRU00335"/>
    </source>
</evidence>
<dbReference type="Pfam" id="PF16859">
    <property type="entry name" value="TetR_C_11"/>
    <property type="match status" value="1"/>
</dbReference>
<keyword evidence="2 4" id="KW-0238">DNA-binding</keyword>
<dbReference type="InterPro" id="IPR036271">
    <property type="entry name" value="Tet_transcr_reg_TetR-rel_C_sf"/>
</dbReference>
<dbReference type="SUPFAM" id="SSF46689">
    <property type="entry name" value="Homeodomain-like"/>
    <property type="match status" value="1"/>
</dbReference>
<dbReference type="PANTHER" id="PTHR30055">
    <property type="entry name" value="HTH-TYPE TRANSCRIPTIONAL REGULATOR RUTR"/>
    <property type="match status" value="1"/>
</dbReference>
<reference evidence="6" key="2">
    <citation type="submission" date="2020-09" db="EMBL/GenBank/DDBJ databases">
        <authorList>
            <person name="Sun Q."/>
            <person name="Ohkuma M."/>
        </authorList>
    </citation>
    <scope>NUCLEOTIDE SEQUENCE</scope>
    <source>
        <strain evidence="6">JCM 3172</strain>
    </source>
</reference>
<organism evidence="6 7">
    <name type="scientific">Streptomyces purpureus</name>
    <dbReference type="NCBI Taxonomy" id="1951"/>
    <lineage>
        <taxon>Bacteria</taxon>
        <taxon>Bacillati</taxon>
        <taxon>Actinomycetota</taxon>
        <taxon>Actinomycetes</taxon>
        <taxon>Kitasatosporales</taxon>
        <taxon>Streptomycetaceae</taxon>
        <taxon>Streptomyces</taxon>
    </lineage>
</organism>
<evidence type="ECO:0000256" key="1">
    <source>
        <dbReference type="ARBA" id="ARBA00023015"/>
    </source>
</evidence>
<accession>A0A918HFR6</accession>
<evidence type="ECO:0000313" key="6">
    <source>
        <dbReference type="EMBL" id="GGT57700.1"/>
    </source>
</evidence>
<sequence length="208" mass="21674">MSASKSATPGTVRPGGRTAKVRAAVLEATRDALVAEGFHALHLDRIASAAEVGKTTVYRRWGSPVGLVADLLRDMAEQSVAASDTGSLEGDLTANADLVRRTLTDPGSAPLFHAVIAAAACDGDCAAALNGFYTTRLKEWAPVVTRAAERGEIPASTDATELLRAVAAPLYYRFAISHEPLTEETAARAVRAALTAAQAGVYATRTTP</sequence>
<dbReference type="EMBL" id="BMQQ01000031">
    <property type="protein sequence ID" value="GGT57700.1"/>
    <property type="molecule type" value="Genomic_DNA"/>
</dbReference>
<dbReference type="PROSITE" id="PS50977">
    <property type="entry name" value="HTH_TETR_2"/>
    <property type="match status" value="1"/>
</dbReference>
<evidence type="ECO:0000259" key="5">
    <source>
        <dbReference type="PROSITE" id="PS50977"/>
    </source>
</evidence>
<dbReference type="InterPro" id="IPR011075">
    <property type="entry name" value="TetR_C"/>
</dbReference>